<keyword evidence="6" id="KW-1185">Reference proteome</keyword>
<dbReference type="EMBL" id="JBHTAJ010000023">
    <property type="protein sequence ID" value="MFC7180726.1"/>
    <property type="molecule type" value="Genomic_DNA"/>
</dbReference>
<dbReference type="Proteomes" id="UP001596435">
    <property type="component" value="Unassembled WGS sequence"/>
</dbReference>
<evidence type="ECO:0000256" key="2">
    <source>
        <dbReference type="ARBA" id="ARBA00023002"/>
    </source>
</evidence>
<evidence type="ECO:0000313" key="6">
    <source>
        <dbReference type="Proteomes" id="UP001596435"/>
    </source>
</evidence>
<protein>
    <submittedName>
        <fullName evidence="5">FAD-binding protein</fullName>
    </submittedName>
</protein>
<gene>
    <name evidence="5" type="ORF">ACFQMG_14300</name>
</gene>
<keyword evidence="2" id="KW-0560">Oxidoreductase</keyword>
<dbReference type="Pfam" id="PF00890">
    <property type="entry name" value="FAD_binding_2"/>
    <property type="match status" value="1"/>
</dbReference>
<accession>A0ABW2FU35</accession>
<proteinExistence type="predicted"/>
<dbReference type="SUPFAM" id="SSF51905">
    <property type="entry name" value="FAD/NAD(P)-binding domain"/>
    <property type="match status" value="1"/>
</dbReference>
<dbReference type="RefSeq" id="WP_345705965.1">
    <property type="nucleotide sequence ID" value="NZ_BAABKV010000001.1"/>
</dbReference>
<evidence type="ECO:0000313" key="5">
    <source>
        <dbReference type="EMBL" id="MFC7180726.1"/>
    </source>
</evidence>
<reference evidence="6" key="1">
    <citation type="journal article" date="2019" name="Int. J. Syst. Evol. Microbiol.">
        <title>The Global Catalogue of Microorganisms (GCM) 10K type strain sequencing project: providing services to taxonomists for standard genome sequencing and annotation.</title>
        <authorList>
            <consortium name="The Broad Institute Genomics Platform"/>
            <consortium name="The Broad Institute Genome Sequencing Center for Infectious Disease"/>
            <person name="Wu L."/>
            <person name="Ma J."/>
        </authorList>
    </citation>
    <scope>NUCLEOTIDE SEQUENCE [LARGE SCALE GENOMIC DNA]</scope>
    <source>
        <strain evidence="6">CGMCC 1.12859</strain>
    </source>
</reference>
<dbReference type="InterPro" id="IPR036188">
    <property type="entry name" value="FAD/NAD-bd_sf"/>
</dbReference>
<feature type="region of interest" description="Disordered" evidence="3">
    <location>
        <begin position="211"/>
        <end position="232"/>
    </location>
</feature>
<dbReference type="Gene3D" id="3.50.50.60">
    <property type="entry name" value="FAD/NAD(P)-binding domain"/>
    <property type="match status" value="1"/>
</dbReference>
<comment type="caution">
    <text evidence="5">The sequence shown here is derived from an EMBL/GenBank/DDBJ whole genome shotgun (WGS) entry which is preliminary data.</text>
</comment>
<dbReference type="InterPro" id="IPR003953">
    <property type="entry name" value="FAD-dep_OxRdtase_2_FAD-bd"/>
</dbReference>
<evidence type="ECO:0000256" key="1">
    <source>
        <dbReference type="ARBA" id="ARBA00022630"/>
    </source>
</evidence>
<organism evidence="5 6">
    <name type="scientific">Kitasatospora paranensis</name>
    <dbReference type="NCBI Taxonomy" id="258053"/>
    <lineage>
        <taxon>Bacteria</taxon>
        <taxon>Bacillati</taxon>
        <taxon>Actinomycetota</taxon>
        <taxon>Actinomycetes</taxon>
        <taxon>Kitasatosporales</taxon>
        <taxon>Streptomycetaceae</taxon>
        <taxon>Kitasatospora</taxon>
    </lineage>
</organism>
<sequence>MSSELTADVLVVGGGPAAAGTGVWYVEPDAAAREAAMASREALGGHLADRGWMARVLERTYANINGLAESGGYPFPTGPDGRQPRNGLQGPEYMRRMRIRVRRAGVRILDHSPVTELLTAADGSVAGAAGYRRQAGHSYRVRAGAVVLATGGCAFLGKALGTDTDSGDGALFAASAGSGVPGCARPAARPGATASWSPRCSARRCRTTATTCGTATRSPRRWPSSTMPGGRLGRGCPVRAGTSCGPVRRRR</sequence>
<feature type="domain" description="FAD-dependent oxidoreductase 2 FAD-binding" evidence="4">
    <location>
        <begin position="77"/>
        <end position="155"/>
    </location>
</feature>
<name>A0ABW2FU35_9ACTN</name>
<keyword evidence="1" id="KW-0285">Flavoprotein</keyword>
<evidence type="ECO:0000256" key="3">
    <source>
        <dbReference type="SAM" id="MobiDB-lite"/>
    </source>
</evidence>
<evidence type="ECO:0000259" key="4">
    <source>
        <dbReference type="Pfam" id="PF00890"/>
    </source>
</evidence>